<sequence length="808" mass="90699">MVYQKQFVALDLETTHLDFKEGKIMEIGAAEFDLVWNAKKKMVEAKFGKTLSLLVNPEIEPSETALAITGIKKEELTAAPAWPAVRGRVEEFAGKHVIAGHNVQFDLGYLKNQGLRLKNEAFDTLELARTLVPLLESHSLESLAEGFGVLKDAPHRALVDCQNTAEVAAAILNDFLTLPARLQSKVKQILARSSGILGSIIADLPEVQLPAKLIPSILAPEIKPHLADIEFKDQTIYCHPLSFNRLEEILAEFATRKQPAIIALPHRPFLASVRGKIMVNPASALCDKRLELLSAQGKYSETLGRALAKIEIMLATAKSLDLGRLKWSPDEAAVMNSLLVNPRLCLRHDCGYARELDAKIESPVFADLGTVLNLTKHWSKKFNKEHLVLFDLSVIEDKFTDSMIARWNLKKIRNFFSPLYGIEDGQDSIAGNVPDEVESMLNELDLFFGILHLVYLKRIGEFSENLVVDEAERVHDRFQKLFHPASKLKNKLENFSAFLKQGVSFAEEEIQNEMSALKAAVDEAAIFVDNFFLSPSEENISWLEFGPSWVDLNLQKKDLAAEWKNFSKSFSGVTIVDAVLPNASRAYFEKRLGLNEYRVTKCLEEKQSQEIPVRIFFKNLGAADQGRLFASLQGRALLLVPNENQLAEAYRLVSRDPAFAETEILTYKFSGSVAALKKKLRSQSAKKLILILTLHALVKQWKNLPPLDTLVIFRLPFEARGSKSSLLGLDPRGGFIEAILPRAIAQLHRLVSSFLASPGERKNIFILDPRIISDYDQSFMKYFEEFPEFLISTISPEQISQIYAENSR</sequence>
<dbReference type="PANTHER" id="PTHR30231:SF41">
    <property type="entry name" value="DNA POLYMERASE III SUBUNIT EPSILON"/>
    <property type="match status" value="1"/>
</dbReference>
<organism evidence="2 3">
    <name type="scientific">Candidatus Doudnabacteria bacterium RIFCSPLOWO2_02_FULL_48_13</name>
    <dbReference type="NCBI Taxonomy" id="1817845"/>
    <lineage>
        <taxon>Bacteria</taxon>
        <taxon>Candidatus Doudnaibacteriota</taxon>
    </lineage>
</organism>
<dbReference type="Proteomes" id="UP000177235">
    <property type="component" value="Unassembled WGS sequence"/>
</dbReference>
<reference evidence="2 3" key="1">
    <citation type="journal article" date="2016" name="Nat. Commun.">
        <title>Thousands of microbial genomes shed light on interconnected biogeochemical processes in an aquifer system.</title>
        <authorList>
            <person name="Anantharaman K."/>
            <person name="Brown C.T."/>
            <person name="Hug L.A."/>
            <person name="Sharon I."/>
            <person name="Castelle C.J."/>
            <person name="Probst A.J."/>
            <person name="Thomas B.C."/>
            <person name="Singh A."/>
            <person name="Wilkins M.J."/>
            <person name="Karaoz U."/>
            <person name="Brodie E.L."/>
            <person name="Williams K.H."/>
            <person name="Hubbard S.S."/>
            <person name="Banfield J.F."/>
        </authorList>
    </citation>
    <scope>NUCLEOTIDE SEQUENCE [LARGE SCALE GENOMIC DNA]</scope>
</reference>
<dbReference type="SUPFAM" id="SSF53098">
    <property type="entry name" value="Ribonuclease H-like"/>
    <property type="match status" value="1"/>
</dbReference>
<dbReference type="InterPro" id="IPR013520">
    <property type="entry name" value="Ribonucl_H"/>
</dbReference>
<dbReference type="InterPro" id="IPR036397">
    <property type="entry name" value="RNaseH_sf"/>
</dbReference>
<dbReference type="SMART" id="SM00479">
    <property type="entry name" value="EXOIII"/>
    <property type="match status" value="1"/>
</dbReference>
<dbReference type="Pfam" id="PF00929">
    <property type="entry name" value="RNase_T"/>
    <property type="match status" value="1"/>
</dbReference>
<dbReference type="GO" id="GO:0045004">
    <property type="term" value="P:DNA replication proofreading"/>
    <property type="evidence" value="ECO:0007669"/>
    <property type="project" value="TreeGrafter"/>
</dbReference>
<gene>
    <name evidence="2" type="ORF">A3J05_04860</name>
</gene>
<dbReference type="FunFam" id="3.30.420.10:FF:000045">
    <property type="entry name" value="3'-5' exonuclease DinG"/>
    <property type="match status" value="1"/>
</dbReference>
<dbReference type="GO" id="GO:0008408">
    <property type="term" value="F:3'-5' exonuclease activity"/>
    <property type="evidence" value="ECO:0007669"/>
    <property type="project" value="TreeGrafter"/>
</dbReference>
<dbReference type="GO" id="GO:0003676">
    <property type="term" value="F:nucleic acid binding"/>
    <property type="evidence" value="ECO:0007669"/>
    <property type="project" value="InterPro"/>
</dbReference>
<dbReference type="AlphaFoldDB" id="A0A1F5QCI9"/>
<dbReference type="Gene3D" id="3.30.420.10">
    <property type="entry name" value="Ribonuclease H-like superfamily/Ribonuclease H"/>
    <property type="match status" value="1"/>
</dbReference>
<evidence type="ECO:0000259" key="1">
    <source>
        <dbReference type="SMART" id="SM00479"/>
    </source>
</evidence>
<name>A0A1F5QCI9_9BACT</name>
<dbReference type="CDD" id="cd06127">
    <property type="entry name" value="DEDDh"/>
    <property type="match status" value="1"/>
</dbReference>
<comment type="caution">
    <text evidence="2">The sequence shown here is derived from an EMBL/GenBank/DDBJ whole genome shotgun (WGS) entry which is preliminary data.</text>
</comment>
<proteinExistence type="predicted"/>
<protein>
    <recommendedName>
        <fullName evidence="1">Exonuclease domain-containing protein</fullName>
    </recommendedName>
</protein>
<accession>A0A1F5QCI9</accession>
<evidence type="ECO:0000313" key="3">
    <source>
        <dbReference type="Proteomes" id="UP000177235"/>
    </source>
</evidence>
<feature type="domain" description="Exonuclease" evidence="1">
    <location>
        <begin position="6"/>
        <end position="177"/>
    </location>
</feature>
<evidence type="ECO:0000313" key="2">
    <source>
        <dbReference type="EMBL" id="OGE99921.1"/>
    </source>
</evidence>
<dbReference type="GO" id="GO:0005829">
    <property type="term" value="C:cytosol"/>
    <property type="evidence" value="ECO:0007669"/>
    <property type="project" value="TreeGrafter"/>
</dbReference>
<dbReference type="InterPro" id="IPR012337">
    <property type="entry name" value="RNaseH-like_sf"/>
</dbReference>
<dbReference type="PANTHER" id="PTHR30231">
    <property type="entry name" value="DNA POLYMERASE III SUBUNIT EPSILON"/>
    <property type="match status" value="1"/>
</dbReference>
<dbReference type="EMBL" id="MFFF01000008">
    <property type="protein sequence ID" value="OGE99921.1"/>
    <property type="molecule type" value="Genomic_DNA"/>
</dbReference>